<dbReference type="InterPro" id="IPR020843">
    <property type="entry name" value="ER"/>
</dbReference>
<dbReference type="Pfam" id="PF00107">
    <property type="entry name" value="ADH_zinc_N"/>
    <property type="match status" value="1"/>
</dbReference>
<dbReference type="GO" id="GO:0046872">
    <property type="term" value="F:metal ion binding"/>
    <property type="evidence" value="ECO:0007669"/>
    <property type="project" value="UniProtKB-KW"/>
</dbReference>
<keyword evidence="9" id="KW-1185">Reference proteome</keyword>
<dbReference type="SUPFAM" id="SSF51735">
    <property type="entry name" value="NAD(P)-binding Rossmann-fold domains"/>
    <property type="match status" value="1"/>
</dbReference>
<dbReference type="Gene3D" id="3.40.50.720">
    <property type="entry name" value="NAD(P)-binding Rossmann-like Domain"/>
    <property type="match status" value="1"/>
</dbReference>
<sequence length="390" mass="41597">HNTKEYPPKMASQIPEKMLAAQLIEFKKPYKIHEIPTPGKDLNEYDLLVKVAVGSLCHTDGMVSDGIMGTKLPCVASHEGSGTVVKVGSAIQEFHIGDRILCSLCYHRCGICADCIGPEEDSQYCRNVGGYLGITRDGSFAEYEVVDGRECCLLPDNVSFQSAAPLACAGITIWGGIAKAQRAGLKAGEAIAIVGGGGGLGHLGVQFAKALGFRVIAIDARDEGLRLAQESGADATIDARKGKETVVEEVKQITGGQGAEVTLNVSDHETAAALGAAITKMHGLLVQIAQPPNVSVPFAELVFRDIKILENNSGKEFNANELKGSREDIKKMLEVVSKHNIKVKTNPFDGIKEVPKAIELAHSGKMQGKSVILIDNQAIEKEKKSGLQMV</sequence>
<name>A0A559MCI9_9HELO</name>
<feature type="non-terminal residue" evidence="8">
    <location>
        <position position="1"/>
    </location>
</feature>
<dbReference type="PANTHER" id="PTHR42940">
    <property type="entry name" value="ALCOHOL DEHYDROGENASE 1-RELATED"/>
    <property type="match status" value="1"/>
</dbReference>
<comment type="similarity">
    <text evidence="2">Belongs to the zinc-containing alcohol dehydrogenase family.</text>
</comment>
<evidence type="ECO:0000256" key="2">
    <source>
        <dbReference type="ARBA" id="ARBA00008072"/>
    </source>
</evidence>
<keyword evidence="5" id="KW-0560">Oxidoreductase</keyword>
<dbReference type="FunFam" id="3.40.50.720:FF:000039">
    <property type="entry name" value="Alcohol dehydrogenase AdhP"/>
    <property type="match status" value="1"/>
</dbReference>
<comment type="cofactor">
    <cofactor evidence="1">
        <name>Zn(2+)</name>
        <dbReference type="ChEBI" id="CHEBI:29105"/>
    </cofactor>
</comment>
<dbReference type="InterPro" id="IPR011032">
    <property type="entry name" value="GroES-like_sf"/>
</dbReference>
<evidence type="ECO:0000256" key="1">
    <source>
        <dbReference type="ARBA" id="ARBA00001947"/>
    </source>
</evidence>
<keyword evidence="4" id="KW-0862">Zinc</keyword>
<keyword evidence="6" id="KW-0520">NAD</keyword>
<dbReference type="GO" id="GO:0005737">
    <property type="term" value="C:cytoplasm"/>
    <property type="evidence" value="ECO:0007669"/>
    <property type="project" value="TreeGrafter"/>
</dbReference>
<accession>A0A559MCI9</accession>
<dbReference type="AlphaFoldDB" id="A0A559MCI9"/>
<organism evidence="8 9">
    <name type="scientific">Lachnellula willkommii</name>
    <dbReference type="NCBI Taxonomy" id="215461"/>
    <lineage>
        <taxon>Eukaryota</taxon>
        <taxon>Fungi</taxon>
        <taxon>Dikarya</taxon>
        <taxon>Ascomycota</taxon>
        <taxon>Pezizomycotina</taxon>
        <taxon>Leotiomycetes</taxon>
        <taxon>Helotiales</taxon>
        <taxon>Lachnaceae</taxon>
        <taxon>Lachnellula</taxon>
    </lineage>
</organism>
<dbReference type="Pfam" id="PF08240">
    <property type="entry name" value="ADH_N"/>
    <property type="match status" value="1"/>
</dbReference>
<reference evidence="8 9" key="1">
    <citation type="submission" date="2018-05" db="EMBL/GenBank/DDBJ databases">
        <title>Genome sequencing and assembly of the regulated plant pathogen Lachnellula willkommii and related sister species for the development of diagnostic species identification markers.</title>
        <authorList>
            <person name="Giroux E."/>
            <person name="Bilodeau G."/>
        </authorList>
    </citation>
    <scope>NUCLEOTIDE SEQUENCE [LARGE SCALE GENOMIC DNA]</scope>
    <source>
        <strain evidence="8 9">CBS 172.35</strain>
    </source>
</reference>
<evidence type="ECO:0000256" key="6">
    <source>
        <dbReference type="ARBA" id="ARBA00023027"/>
    </source>
</evidence>
<dbReference type="Proteomes" id="UP000315522">
    <property type="component" value="Unassembled WGS sequence"/>
</dbReference>
<gene>
    <name evidence="8" type="primary">ADH3_1</name>
    <name evidence="8" type="ORF">LAWI1_G003042</name>
</gene>
<dbReference type="GO" id="GO:0004022">
    <property type="term" value="F:alcohol dehydrogenase (NAD+) activity"/>
    <property type="evidence" value="ECO:0007669"/>
    <property type="project" value="TreeGrafter"/>
</dbReference>
<evidence type="ECO:0000256" key="5">
    <source>
        <dbReference type="ARBA" id="ARBA00023002"/>
    </source>
</evidence>
<evidence type="ECO:0000313" key="9">
    <source>
        <dbReference type="Proteomes" id="UP000315522"/>
    </source>
</evidence>
<dbReference type="PANTHER" id="PTHR42940:SF8">
    <property type="entry name" value="VACUOLAR PROTEIN SORTING-ASSOCIATED PROTEIN 11"/>
    <property type="match status" value="1"/>
</dbReference>
<proteinExistence type="inferred from homology"/>
<evidence type="ECO:0000256" key="3">
    <source>
        <dbReference type="ARBA" id="ARBA00022723"/>
    </source>
</evidence>
<dbReference type="Gene3D" id="3.90.180.10">
    <property type="entry name" value="Medium-chain alcohol dehydrogenases, catalytic domain"/>
    <property type="match status" value="1"/>
</dbReference>
<dbReference type="InterPro" id="IPR036291">
    <property type="entry name" value="NAD(P)-bd_dom_sf"/>
</dbReference>
<comment type="caution">
    <text evidence="8">The sequence shown here is derived from an EMBL/GenBank/DDBJ whole genome shotgun (WGS) entry which is preliminary data.</text>
</comment>
<dbReference type="InterPro" id="IPR013149">
    <property type="entry name" value="ADH-like_C"/>
</dbReference>
<feature type="domain" description="Enoyl reductase (ER)" evidence="7">
    <location>
        <begin position="27"/>
        <end position="372"/>
    </location>
</feature>
<dbReference type="SMART" id="SM00829">
    <property type="entry name" value="PKS_ER"/>
    <property type="match status" value="1"/>
</dbReference>
<evidence type="ECO:0000313" key="8">
    <source>
        <dbReference type="EMBL" id="TVY90694.1"/>
    </source>
</evidence>
<protein>
    <submittedName>
        <fullName evidence="8">Alcohol dehydrogenase</fullName>
    </submittedName>
</protein>
<evidence type="ECO:0000256" key="4">
    <source>
        <dbReference type="ARBA" id="ARBA00022833"/>
    </source>
</evidence>
<keyword evidence="3" id="KW-0479">Metal-binding</keyword>
<dbReference type="InterPro" id="IPR013154">
    <property type="entry name" value="ADH-like_N"/>
</dbReference>
<dbReference type="SUPFAM" id="SSF50129">
    <property type="entry name" value="GroES-like"/>
    <property type="match status" value="1"/>
</dbReference>
<evidence type="ECO:0000259" key="7">
    <source>
        <dbReference type="SMART" id="SM00829"/>
    </source>
</evidence>
<dbReference type="EMBL" id="QGML01000778">
    <property type="protein sequence ID" value="TVY90694.1"/>
    <property type="molecule type" value="Genomic_DNA"/>
</dbReference>